<dbReference type="PANTHER" id="PTHR15502">
    <property type="entry name" value="CALCINEURIN-BINDING PROTEIN CABIN 1-RELATED"/>
    <property type="match status" value="1"/>
</dbReference>
<proteinExistence type="predicted"/>
<evidence type="ECO:0000256" key="1">
    <source>
        <dbReference type="ARBA" id="ARBA00004123"/>
    </source>
</evidence>
<dbReference type="PANTHER" id="PTHR15502:SF7">
    <property type="entry name" value="CALCINEURIN-BINDING PROTEIN CABIN-1"/>
    <property type="match status" value="1"/>
</dbReference>
<dbReference type="AlphaFoldDB" id="A0A8J4SMJ9"/>
<organism evidence="3 4">
    <name type="scientific">Paragonimus heterotremus</name>
    <dbReference type="NCBI Taxonomy" id="100268"/>
    <lineage>
        <taxon>Eukaryota</taxon>
        <taxon>Metazoa</taxon>
        <taxon>Spiralia</taxon>
        <taxon>Lophotrochozoa</taxon>
        <taxon>Platyhelminthes</taxon>
        <taxon>Trematoda</taxon>
        <taxon>Digenea</taxon>
        <taxon>Plagiorchiida</taxon>
        <taxon>Troglotremata</taxon>
        <taxon>Troglotrematidae</taxon>
        <taxon>Paragonimus</taxon>
    </lineage>
</organism>
<reference evidence="3" key="1">
    <citation type="submission" date="2019-05" db="EMBL/GenBank/DDBJ databases">
        <title>Annotation for the trematode Paragonimus heterotremus.</title>
        <authorList>
            <person name="Choi Y.-J."/>
        </authorList>
    </citation>
    <scope>NUCLEOTIDE SEQUENCE</scope>
    <source>
        <strain evidence="3">LC</strain>
    </source>
</reference>
<comment type="subcellular location">
    <subcellularLocation>
        <location evidence="1">Nucleus</location>
    </subcellularLocation>
</comment>
<name>A0A8J4SMJ9_9TREM</name>
<dbReference type="GO" id="GO:0005634">
    <property type="term" value="C:nucleus"/>
    <property type="evidence" value="ECO:0007669"/>
    <property type="project" value="UniProtKB-SubCell"/>
</dbReference>
<dbReference type="Proteomes" id="UP000748531">
    <property type="component" value="Unassembled WGS sequence"/>
</dbReference>
<gene>
    <name evidence="3" type="ORF">PHET_06786</name>
</gene>
<evidence type="ECO:0000256" key="2">
    <source>
        <dbReference type="ARBA" id="ARBA00023242"/>
    </source>
</evidence>
<evidence type="ECO:0000313" key="3">
    <source>
        <dbReference type="EMBL" id="KAF5399060.1"/>
    </source>
</evidence>
<dbReference type="EMBL" id="LUCH01004395">
    <property type="protein sequence ID" value="KAF5399060.1"/>
    <property type="molecule type" value="Genomic_DNA"/>
</dbReference>
<dbReference type="GO" id="GO:0006325">
    <property type="term" value="P:chromatin organization"/>
    <property type="evidence" value="ECO:0007669"/>
    <property type="project" value="InterPro"/>
</dbReference>
<keyword evidence="4" id="KW-1185">Reference proteome</keyword>
<dbReference type="InterPro" id="IPR033053">
    <property type="entry name" value="Hir3/CABIN1"/>
</dbReference>
<dbReference type="OrthoDB" id="77564at2759"/>
<keyword evidence="2" id="KW-0539">Nucleus</keyword>
<dbReference type="GO" id="GO:0031491">
    <property type="term" value="F:nucleosome binding"/>
    <property type="evidence" value="ECO:0007669"/>
    <property type="project" value="TreeGrafter"/>
</dbReference>
<protein>
    <submittedName>
        <fullName evidence="3">Uncharacterized protein</fullName>
    </submittedName>
</protein>
<accession>A0A8J4SMJ9</accession>
<feature type="non-terminal residue" evidence="3">
    <location>
        <position position="484"/>
    </location>
</feature>
<evidence type="ECO:0000313" key="4">
    <source>
        <dbReference type="Proteomes" id="UP000748531"/>
    </source>
</evidence>
<comment type="caution">
    <text evidence="3">The sequence shown here is derived from an EMBL/GenBank/DDBJ whole genome shotgun (WGS) entry which is preliminary data.</text>
</comment>
<sequence>CLRCFTVTLNLLSDPITLLVERGCLAYQLHSYSARLVKKVDWVVCQSIPSVTPVGDDRAAQPLCPVTKEADALKQREQIIEESWLCYYMLAKCAEKKATLSAQQDSCSREIAQYFLQVMDAYELALEALDSAGAKYPKKIIVYHKLPFRAVFYTIHALTLKLLLHYGPPSSSPEQPDQADDQIPLMEVFAFLTKLQSCKFVSSVGKPKRGNKGTAVVARILSKAGSTIPHEHPCETPPLPLYVETSTEQPAQVVESDATVCVPTNAATAGGGLLEELPGLPSQDEFIDLTSPEPAACKDDSPSSEDHFEANQNSPSSIHITYMSRLFVVMHASSGRCPRKPTVPSVCSNCLSLSCVRTDASDGWVTIIWRKCVDLCRVALELVIQRLPLHYKAIYRLADLYCRAPHLKDCTKALSILLGPLDERGKPIGLFKDRKQNNFFLCKPSFQSGVWRIPTSDVDRSGDFASHMYRSVNMTLDLLHEVGD</sequence>